<organism evidence="1 2">
    <name type="scientific">Olleya aquimaris</name>
    <dbReference type="NCBI Taxonomy" id="639310"/>
    <lineage>
        <taxon>Bacteria</taxon>
        <taxon>Pseudomonadati</taxon>
        <taxon>Bacteroidota</taxon>
        <taxon>Flavobacteriia</taxon>
        <taxon>Flavobacteriales</taxon>
        <taxon>Flavobacteriaceae</taxon>
    </lineage>
</organism>
<evidence type="ECO:0000313" key="2">
    <source>
        <dbReference type="Proteomes" id="UP000248703"/>
    </source>
</evidence>
<sequence>MNKTLITLVATVGFVTTLSAQSKEDVIDKIAQETCQCIDAKGIDMSKENKTKIEMEFGLCLIESYNKNKKEADKHFEVSLLDESSVEGIAELVGMQMVSYCPNVFSVFIEEELENDNAYSIEEVTGKFVSMTTNEFNTITIKDSDTNRELKLIWLTYFEGSDLLNNPKKLKGKNVKVEFEELELYDPKIEEYRNFKVISSLQEM</sequence>
<comment type="caution">
    <text evidence="1">The sequence shown here is derived from an EMBL/GenBank/DDBJ whole genome shotgun (WGS) entry which is preliminary data.</text>
</comment>
<accession>A0A327RR37</accession>
<dbReference type="AlphaFoldDB" id="A0A327RR37"/>
<reference evidence="1 2" key="1">
    <citation type="submission" date="2018-06" db="EMBL/GenBank/DDBJ databases">
        <title>Genomic Encyclopedia of Archaeal and Bacterial Type Strains, Phase II (KMG-II): from individual species to whole genera.</title>
        <authorList>
            <person name="Goeker M."/>
        </authorList>
    </citation>
    <scope>NUCLEOTIDE SEQUENCE [LARGE SCALE GENOMIC DNA]</scope>
    <source>
        <strain evidence="1 2">DSM 24464</strain>
    </source>
</reference>
<keyword evidence="2" id="KW-1185">Reference proteome</keyword>
<name>A0A327RR37_9FLAO</name>
<dbReference type="Proteomes" id="UP000248703">
    <property type="component" value="Unassembled WGS sequence"/>
</dbReference>
<proteinExistence type="predicted"/>
<evidence type="ECO:0000313" key="1">
    <source>
        <dbReference type="EMBL" id="RAJ16187.1"/>
    </source>
</evidence>
<dbReference type="EMBL" id="QLLO01000003">
    <property type="protein sequence ID" value="RAJ16187.1"/>
    <property type="molecule type" value="Genomic_DNA"/>
</dbReference>
<protein>
    <submittedName>
        <fullName evidence="1">Uncharacterized protein</fullName>
    </submittedName>
</protein>
<dbReference type="RefSeq" id="WP_111659387.1">
    <property type="nucleotide sequence ID" value="NZ_QLLO01000003.1"/>
</dbReference>
<dbReference type="OrthoDB" id="1352116at2"/>
<gene>
    <name evidence="1" type="ORF">LY08_01042</name>
</gene>